<organism evidence="2">
    <name type="scientific">Lygus hesperus</name>
    <name type="common">Western plant bug</name>
    <dbReference type="NCBI Taxonomy" id="30085"/>
    <lineage>
        <taxon>Eukaryota</taxon>
        <taxon>Metazoa</taxon>
        <taxon>Ecdysozoa</taxon>
        <taxon>Arthropoda</taxon>
        <taxon>Hexapoda</taxon>
        <taxon>Insecta</taxon>
        <taxon>Pterygota</taxon>
        <taxon>Neoptera</taxon>
        <taxon>Paraneoptera</taxon>
        <taxon>Hemiptera</taxon>
        <taxon>Heteroptera</taxon>
        <taxon>Panheteroptera</taxon>
        <taxon>Cimicomorpha</taxon>
        <taxon>Miridae</taxon>
        <taxon>Mirini</taxon>
        <taxon>Lygus</taxon>
    </lineage>
</organism>
<feature type="region of interest" description="Disordered" evidence="1">
    <location>
        <begin position="227"/>
        <end position="278"/>
    </location>
</feature>
<gene>
    <name evidence="2" type="ORF">g.48333</name>
</gene>
<proteinExistence type="predicted"/>
<feature type="compositionally biased region" description="Basic and acidic residues" evidence="1">
    <location>
        <begin position="812"/>
        <end position="830"/>
    </location>
</feature>
<accession>A0A146KV75</accession>
<name>A0A146KV75_LYGHE</name>
<sequence>MLSALKFDERFPHTDPYFGDMETEIAELRTMTRVTKLRQQIECRQEGAWMMVRDVPDDRSSSGTRKVTTFGRATRSVTRSFTSDVDMGDFLSNPPSTTKNDGFKDPKNEAIVEFPEEFSHSTQKPKSGVEITEIVDNESKSDESEPTYGVPIKTSPTKKTSVVTLGQGNVVLIDPQDSNFKVTGMSKGLISDEPLSKTSDSKKVKKVGFCKTEVHFAPDSGKVNIVETDEKPPSSQVLRRKKKPRKEVQKTTMPKLYFGDSEKEKLSSEKSVLNDETPSSRIEHVFPVIREPSPLLSTSIANQARSVKESWSRVPQKNDDVGHYAEVKRNVSFNGNLETKSEDNISSNRSINEKEIKLEEKGSKVFSDGSIGDFPKTKEFKECFSKEGASFLRNVSPKLSKLISNNMQHEFQQKQREILRKSRQPELNSSQVAEHDEPQQQQVEVGGVVIGKASVVEGDIPVAVNIHVSSDESQMKVKPVKIVAQVRVSLEERKGKVEAGLESKRVAEPVYVNEAKGVTRTINVVREDEKTPKPKSSLTKIVLDEGKERKRTKSLTKTSTLERRKSSTPTTPVRDLRPKKDVPKREVAVVKPMKPAKGSLTRPEPCRRAKATSENLRPFKAPNVDSTSEVRPFKAIKVDSSDISFKAPKVYSASEVRPFKAIKVESSADRRFKAPKVDSTSDSLRPFKAPKVDSKAPKDSAKSKKSKEPLRSFEKVSNGWVGHCIVPVKAAKSGSRVNITTTAQSLVTSSKKEGVKSDSDTSDLRNSVAVRIENKFHTRSSLTSAKQFSLSKEHLKSAKLVKELYKGIEAKPDVPIPKDRRQGDDRESQKSKSIVSRRRLVYEEGPRHVRRDSEQSDDSVIRADEEVRAYMFNSKTKVHLKIGDGIFMGGRITSKLYSNFKLFNPAYNSACRRLRDSHKLISFVNMISIKGFYTCTTAFLFSALPTYGASQLELE</sequence>
<feature type="compositionally biased region" description="Basic and acidic residues" evidence="1">
    <location>
        <begin position="574"/>
        <end position="585"/>
    </location>
</feature>
<evidence type="ECO:0000256" key="1">
    <source>
        <dbReference type="SAM" id="MobiDB-lite"/>
    </source>
</evidence>
<feature type="compositionally biased region" description="Basic and acidic residues" evidence="1">
    <location>
        <begin position="690"/>
        <end position="710"/>
    </location>
</feature>
<feature type="region of interest" description="Disordered" evidence="1">
    <location>
        <begin position="670"/>
        <end position="710"/>
    </location>
</feature>
<evidence type="ECO:0000313" key="2">
    <source>
        <dbReference type="EMBL" id="JAQ00383.1"/>
    </source>
</evidence>
<feature type="region of interest" description="Disordered" evidence="1">
    <location>
        <begin position="527"/>
        <end position="585"/>
    </location>
</feature>
<dbReference type="EMBL" id="GDHC01018246">
    <property type="protein sequence ID" value="JAQ00383.1"/>
    <property type="molecule type" value="Transcribed_RNA"/>
</dbReference>
<reference evidence="2" key="1">
    <citation type="journal article" date="2016" name="Gigascience">
        <title>De novo construction of an expanded transcriptome assembly for the western tarnished plant bug, Lygus hesperus.</title>
        <authorList>
            <person name="Tassone E.E."/>
            <person name="Geib S.M."/>
            <person name="Hall B."/>
            <person name="Fabrick J.A."/>
            <person name="Brent C.S."/>
            <person name="Hull J.J."/>
        </authorList>
    </citation>
    <scope>NUCLEOTIDE SEQUENCE</scope>
</reference>
<protein>
    <submittedName>
        <fullName evidence="2">Uncharacterized protein</fullName>
    </submittedName>
</protein>
<feature type="region of interest" description="Disordered" evidence="1">
    <location>
        <begin position="812"/>
        <end position="835"/>
    </location>
</feature>
<dbReference type="AlphaFoldDB" id="A0A146KV75"/>